<keyword evidence="1" id="KW-0378">Hydrolase</keyword>
<reference evidence="8 9" key="1">
    <citation type="submission" date="2020-03" db="EMBL/GenBank/DDBJ databases">
        <title>Genomic Encyclopedia of Type Strains, Phase IV (KMG-IV): sequencing the most valuable type-strain genomes for metagenomic binning, comparative biology and taxonomic classification.</title>
        <authorList>
            <person name="Goeker M."/>
        </authorList>
    </citation>
    <scope>NUCLEOTIDE SEQUENCE [LARGE SCALE GENOMIC DNA]</scope>
    <source>
        <strain evidence="8 9">DSM 5718</strain>
    </source>
</reference>
<proteinExistence type="predicted"/>
<feature type="transmembrane region" description="Helical" evidence="3">
    <location>
        <begin position="196"/>
        <end position="215"/>
    </location>
</feature>
<gene>
    <name evidence="8" type="ORF">FHS56_001033</name>
</gene>
<organism evidence="8 9">
    <name type="scientific">Thermonema lapsum</name>
    <dbReference type="NCBI Taxonomy" id="28195"/>
    <lineage>
        <taxon>Bacteria</taxon>
        <taxon>Pseudomonadati</taxon>
        <taxon>Bacteroidota</taxon>
        <taxon>Cytophagia</taxon>
        <taxon>Cytophagales</taxon>
        <taxon>Thermonemataceae</taxon>
        <taxon>Thermonema</taxon>
    </lineage>
</organism>
<evidence type="ECO:0000313" key="9">
    <source>
        <dbReference type="Proteomes" id="UP000537126"/>
    </source>
</evidence>
<feature type="signal peptide" evidence="4">
    <location>
        <begin position="1"/>
        <end position="23"/>
    </location>
</feature>
<dbReference type="Pfam" id="PF07228">
    <property type="entry name" value="SpoIIE"/>
    <property type="match status" value="1"/>
</dbReference>
<keyword evidence="2" id="KW-0175">Coiled coil</keyword>
<dbReference type="InterPro" id="IPR052016">
    <property type="entry name" value="Bact_Sigma-Reg"/>
</dbReference>
<name>A0A846MQJ7_9BACT</name>
<dbReference type="InterPro" id="IPR001932">
    <property type="entry name" value="PPM-type_phosphatase-like_dom"/>
</dbReference>
<dbReference type="PANTHER" id="PTHR43156:SF9">
    <property type="entry name" value="HAMP DOMAIN-CONTAINING PROTEIN"/>
    <property type="match status" value="1"/>
</dbReference>
<keyword evidence="3" id="KW-0812">Transmembrane</keyword>
<dbReference type="AlphaFoldDB" id="A0A846MQJ7"/>
<dbReference type="Pfam" id="PF07695">
    <property type="entry name" value="7TMR-DISM_7TM"/>
    <property type="match status" value="1"/>
</dbReference>
<evidence type="ECO:0000259" key="6">
    <source>
        <dbReference type="Pfam" id="PF07695"/>
    </source>
</evidence>
<dbReference type="PROSITE" id="PS51257">
    <property type="entry name" value="PROKAR_LIPOPROTEIN"/>
    <property type="match status" value="1"/>
</dbReference>
<dbReference type="Proteomes" id="UP000537126">
    <property type="component" value="Unassembled WGS sequence"/>
</dbReference>
<evidence type="ECO:0000313" key="8">
    <source>
        <dbReference type="EMBL" id="NIK73547.1"/>
    </source>
</evidence>
<feature type="transmembrane region" description="Helical" evidence="3">
    <location>
        <begin position="257"/>
        <end position="276"/>
    </location>
</feature>
<keyword evidence="4" id="KW-0732">Signal</keyword>
<evidence type="ECO:0000256" key="3">
    <source>
        <dbReference type="SAM" id="Phobius"/>
    </source>
</evidence>
<dbReference type="Gene3D" id="2.60.40.2380">
    <property type="match status" value="1"/>
</dbReference>
<evidence type="ECO:0000256" key="4">
    <source>
        <dbReference type="SAM" id="SignalP"/>
    </source>
</evidence>
<feature type="domain" description="7TM-DISM receptor extracellular" evidence="6">
    <location>
        <begin position="191"/>
        <end position="394"/>
    </location>
</feature>
<feature type="transmembrane region" description="Helical" evidence="3">
    <location>
        <begin position="222"/>
        <end position="245"/>
    </location>
</feature>
<dbReference type="InterPro" id="IPR011622">
    <property type="entry name" value="7TMR_DISM_rcpt_extracell_dom2"/>
</dbReference>
<dbReference type="GO" id="GO:0016791">
    <property type="term" value="F:phosphatase activity"/>
    <property type="evidence" value="ECO:0007669"/>
    <property type="project" value="TreeGrafter"/>
</dbReference>
<dbReference type="InterPro" id="IPR011623">
    <property type="entry name" value="7TMR_DISM_rcpt_extracell_dom1"/>
</dbReference>
<feature type="domain" description="PPM-type phosphatase" evidence="5">
    <location>
        <begin position="494"/>
        <end position="696"/>
    </location>
</feature>
<feature type="transmembrane region" description="Helical" evidence="3">
    <location>
        <begin position="316"/>
        <end position="334"/>
    </location>
</feature>
<keyword evidence="3" id="KW-0472">Membrane</keyword>
<protein>
    <submittedName>
        <fullName evidence="8">Serine phosphatase RsbU (Regulator of sigma subunit)</fullName>
    </submittedName>
</protein>
<dbReference type="PANTHER" id="PTHR43156">
    <property type="entry name" value="STAGE II SPORULATION PROTEIN E-RELATED"/>
    <property type="match status" value="1"/>
</dbReference>
<dbReference type="RefSeq" id="WP_166918774.1">
    <property type="nucleotide sequence ID" value="NZ_JAASRN010000001.1"/>
</dbReference>
<accession>A0A846MQJ7</accession>
<feature type="domain" description="7TM-DISM receptor extracellular" evidence="7">
    <location>
        <begin position="45"/>
        <end position="179"/>
    </location>
</feature>
<feature type="chain" id="PRO_5032663052" evidence="4">
    <location>
        <begin position="24"/>
        <end position="707"/>
    </location>
</feature>
<evidence type="ECO:0000259" key="7">
    <source>
        <dbReference type="Pfam" id="PF07696"/>
    </source>
</evidence>
<dbReference type="Pfam" id="PF07696">
    <property type="entry name" value="7TMR-DISMED2"/>
    <property type="match status" value="1"/>
</dbReference>
<feature type="transmembrane region" description="Helical" evidence="3">
    <location>
        <begin position="288"/>
        <end position="310"/>
    </location>
</feature>
<feature type="coiled-coil region" evidence="2">
    <location>
        <begin position="395"/>
        <end position="440"/>
    </location>
</feature>
<dbReference type="Gene3D" id="3.60.40.10">
    <property type="entry name" value="PPM-type phosphatase domain"/>
    <property type="match status" value="1"/>
</dbReference>
<evidence type="ECO:0000256" key="1">
    <source>
        <dbReference type="ARBA" id="ARBA00022801"/>
    </source>
</evidence>
<keyword evidence="3" id="KW-1133">Transmembrane helix</keyword>
<sequence length="707" mass="81707">MRFALFSVFCPFFFLLSYACVQAQPTQWRVVPVGKEQLSVSLTEYAFYLEDPTAALSIRQVASPAYADKFRPIGSKNFNAGYTASRYWLRLSIENTTNESQKYYLEQAYPLIDTVALYEIDETGNITERLGGDMLPKHLTEVDFRHPVFHLQLAPSERKILYLSFRTEGTMSVSLRLWQPDAFRDYVSDSQLGFGIYYGIMLVMLLYNLFIFFFLKDKVYLLYVFNIFALMFFQAEYTGFAYQYFWGEFPWLNHRLFPASIAVLAGAGTAFAYRFLGVEQLSEHLKKLFWFLLAVAALEFCLAWLLPHTLSNRVNAASSILMVLVLIGVGTYALQRGVAVAHFFLLAWGFYLLGALMTLLRAFGWLPTNFITFYSIQIGSALEVILLALGLAYRIDLLRREVVEKEKQARRAEEEKARLIQEQNLRLEELVEERTQALELTNRRLTDSIRYAKRIQDAILPHKEAIFKCFHDAFIFFQPRDIVSGDFYWFAETEDKVLVAAVDCTGHGVPGAFMSLIGNTLLNEIVYERGITRPSEILRELHKEIRTALKQEEGTGSDGMDLALCSFHKDLQVIEFAGAYNPLWYVADGELFEVKADNMPVGGIRRGVDRYFTNHLIDISRYEHVECFLFSDGFVDQFGGPRRRKYMLNRFRETILRCYTEFVSAKSQHLFLHKEFEDWRGNESQIDDVLVIGLQVKWQGKYALKKE</sequence>
<dbReference type="InterPro" id="IPR036457">
    <property type="entry name" value="PPM-type-like_dom_sf"/>
</dbReference>
<feature type="transmembrane region" description="Helical" evidence="3">
    <location>
        <begin position="341"/>
        <end position="364"/>
    </location>
</feature>
<feature type="transmembrane region" description="Helical" evidence="3">
    <location>
        <begin position="370"/>
        <end position="393"/>
    </location>
</feature>
<evidence type="ECO:0000256" key="2">
    <source>
        <dbReference type="SAM" id="Coils"/>
    </source>
</evidence>
<keyword evidence="9" id="KW-1185">Reference proteome</keyword>
<dbReference type="EMBL" id="JAASRN010000001">
    <property type="protein sequence ID" value="NIK73547.1"/>
    <property type="molecule type" value="Genomic_DNA"/>
</dbReference>
<evidence type="ECO:0000259" key="5">
    <source>
        <dbReference type="Pfam" id="PF07228"/>
    </source>
</evidence>
<comment type="caution">
    <text evidence="8">The sequence shown here is derived from an EMBL/GenBank/DDBJ whole genome shotgun (WGS) entry which is preliminary data.</text>
</comment>